<organism evidence="3 4">
    <name type="scientific">Acinetobacter lwoffii</name>
    <dbReference type="NCBI Taxonomy" id="28090"/>
    <lineage>
        <taxon>Bacteria</taxon>
        <taxon>Pseudomonadati</taxon>
        <taxon>Pseudomonadota</taxon>
        <taxon>Gammaproteobacteria</taxon>
        <taxon>Moraxellales</taxon>
        <taxon>Moraxellaceae</taxon>
        <taxon>Acinetobacter</taxon>
    </lineage>
</organism>
<feature type="chain" id="PRO_5026810857" evidence="1">
    <location>
        <begin position="31"/>
        <end position="379"/>
    </location>
</feature>
<dbReference type="Pfam" id="PF00199">
    <property type="entry name" value="Catalase"/>
    <property type="match status" value="1"/>
</dbReference>
<evidence type="ECO:0000313" key="4">
    <source>
        <dbReference type="Proteomes" id="UP000509126"/>
    </source>
</evidence>
<keyword evidence="1" id="KW-0732">Signal</keyword>
<dbReference type="PANTHER" id="PTHR36195">
    <property type="entry name" value="DOMAIN PROTEIN, PUTATIVE (AFU_ORTHOLOGUE AFUA_5G01990)-RELATED-RELATED"/>
    <property type="match status" value="1"/>
</dbReference>
<dbReference type="GO" id="GO:0020037">
    <property type="term" value="F:heme binding"/>
    <property type="evidence" value="ECO:0007669"/>
    <property type="project" value="InterPro"/>
</dbReference>
<dbReference type="AlphaFoldDB" id="A0A6N1N7U2"/>
<evidence type="ECO:0000313" key="3">
    <source>
        <dbReference type="EMBL" id="QKU23045.1"/>
    </source>
</evidence>
<evidence type="ECO:0000259" key="2">
    <source>
        <dbReference type="Pfam" id="PF00199"/>
    </source>
</evidence>
<dbReference type="PANTHER" id="PTHR36195:SF4">
    <property type="entry name" value="DOMAIN PROTEIN, PUTATIVE (AFU_ORTHOLOGUE AFUA_5G01990)-RELATED"/>
    <property type="match status" value="1"/>
</dbReference>
<feature type="signal peptide" evidence="1">
    <location>
        <begin position="1"/>
        <end position="30"/>
    </location>
</feature>
<dbReference type="CDD" id="cd08152">
    <property type="entry name" value="y4iL_like"/>
    <property type="match status" value="1"/>
</dbReference>
<dbReference type="Gene3D" id="2.40.180.10">
    <property type="entry name" value="Catalase core domain"/>
    <property type="match status" value="1"/>
</dbReference>
<gene>
    <name evidence="3" type="ORF">FOB19_10360</name>
</gene>
<dbReference type="Proteomes" id="UP000509126">
    <property type="component" value="Chromosome"/>
</dbReference>
<dbReference type="EMBL" id="CP054803">
    <property type="protein sequence ID" value="QKU23045.1"/>
    <property type="molecule type" value="Genomic_DNA"/>
</dbReference>
<accession>A0A6N1N7U2</accession>
<reference evidence="3 4" key="1">
    <citation type="submission" date="2019-11" db="EMBL/GenBank/DDBJ databases">
        <title>FDA dAtabase for Regulatory Grade micrObial Sequences (FDA-ARGOS): Supporting development and validation of Infectious Disease Dx tests.</title>
        <authorList>
            <person name="Patel R."/>
            <person name="Rucinski S."/>
            <person name="Tallon L."/>
            <person name="Sadzewicz L."/>
            <person name="Vavikolanu K."/>
            <person name="Mehta A."/>
            <person name="Aluvathingal J."/>
            <person name="Nadendla S."/>
            <person name="Nandy P."/>
            <person name="Geyer C."/>
            <person name="Yan Y."/>
            <person name="Sichtig H."/>
        </authorList>
    </citation>
    <scope>NUCLEOTIDE SEQUENCE [LARGE SCALE GENOMIC DNA]</scope>
    <source>
        <strain evidence="3 4">FDAARGOS_557</strain>
    </source>
</reference>
<sequence length="379" mass="43274">MPNFIRPLCWGLAFIPLMAISICNATYANASPIASNSPKDDIHPNIDRHLSESLYPDEANITEKIADIIEISIRKEYSTGIALRDAHPKAHGCVRAEFKVDDALPKNLAQGVFLPGKTYQAWIRFSNGSKNAQQADIKKDARGMAIKLLGVPGEKLLDDETSTQDFIMINHPVFFVNDPVRYMSFMQDINSDRFFNKLHIPFALGAKGTWIALNTRNKISNPLQTRYWSMVPYQLGIGTDRQAIKYSAQACSTVTDPLPHAPHHNFLREKLRKHLQKSEACMEFLIQPRTSNTMSVEDSMTEWQESEAPFYKVATIRIPQQVFDTPEQNKFCENLSFTPWHTLPEHKPLGVINRMRKVIYDRISEVRHDMNSTHRSEPH</sequence>
<proteinExistence type="predicted"/>
<dbReference type="GO" id="GO:0004096">
    <property type="term" value="F:catalase activity"/>
    <property type="evidence" value="ECO:0007669"/>
    <property type="project" value="InterPro"/>
</dbReference>
<evidence type="ECO:0000256" key="1">
    <source>
        <dbReference type="SAM" id="SignalP"/>
    </source>
</evidence>
<dbReference type="RefSeq" id="WP_174894730.1">
    <property type="nucleotide sequence ID" value="NZ_CP054803.1"/>
</dbReference>
<dbReference type="InterPro" id="IPR020835">
    <property type="entry name" value="Catalase_sf"/>
</dbReference>
<dbReference type="SUPFAM" id="SSF56634">
    <property type="entry name" value="Heme-dependent catalase-like"/>
    <property type="match status" value="1"/>
</dbReference>
<name>A0A6N1N7U2_ACILW</name>
<dbReference type="InterPro" id="IPR011614">
    <property type="entry name" value="Catalase_core"/>
</dbReference>
<protein>
    <submittedName>
        <fullName evidence="3">Catalase family protein</fullName>
    </submittedName>
</protein>
<feature type="domain" description="Catalase core" evidence="2">
    <location>
        <begin position="81"/>
        <end position="187"/>
    </location>
</feature>